<comment type="caution">
    <text evidence="2">The sequence shown here is derived from an EMBL/GenBank/DDBJ whole genome shotgun (WGS) entry which is preliminary data.</text>
</comment>
<dbReference type="STRING" id="1384049.CD29_02600"/>
<dbReference type="RefSeq" id="WP_036182491.1">
    <property type="nucleotide sequence ID" value="NZ_AVDA01000002.1"/>
</dbReference>
<feature type="domain" description="NERD" evidence="1">
    <location>
        <begin position="41"/>
        <end position="160"/>
    </location>
</feature>
<reference evidence="2 3" key="1">
    <citation type="submission" date="2014-02" db="EMBL/GenBank/DDBJ databases">
        <title>Draft genome sequence of Lysinibacillus manganicus DSM 26584T.</title>
        <authorList>
            <person name="Zhang F."/>
            <person name="Wang G."/>
            <person name="Zhang L."/>
        </authorList>
    </citation>
    <scope>NUCLEOTIDE SEQUENCE [LARGE SCALE GENOMIC DNA]</scope>
    <source>
        <strain evidence="2 3">DSM 26584</strain>
    </source>
</reference>
<dbReference type="InterPro" id="IPR011528">
    <property type="entry name" value="NERD"/>
</dbReference>
<dbReference type="EMBL" id="JPVN01000002">
    <property type="protein sequence ID" value="KGR80264.1"/>
    <property type="molecule type" value="Genomic_DNA"/>
</dbReference>
<dbReference type="Pfam" id="PF08378">
    <property type="entry name" value="NERD"/>
    <property type="match status" value="1"/>
</dbReference>
<evidence type="ECO:0000259" key="1">
    <source>
        <dbReference type="PROSITE" id="PS50965"/>
    </source>
</evidence>
<sequence length="325" mass="38310">MSEKKRTESAKLQALEAIVRRFPKDDIQYDKYKTQLAWAKSGLFGEQRVDKEYLDMNIQIPHVYLYGLMTENEAGFQHEIDSIFICQHFVLVIEIKNYSGFIEFDEKTHQCIKKNFDGDIVGFSNPVDQVRRHRNFVTYKIREKGIDMPIESALIFANPKSILGKLPFNDVLVFHVVGLRYKIHQLIEKHTDERITVEQMMSIGQLVKSMHNNKPWEFNIDREKLQKGVLCSECNYCVVMNYHHGGWKCPRCDNRAHKEVLEALDDYRLLWGDRISNREFREFIGLASQKTAYRILKILNFKSEGASKNKKYIIPRDIRERIDLK</sequence>
<evidence type="ECO:0000313" key="2">
    <source>
        <dbReference type="EMBL" id="KGR80264.1"/>
    </source>
</evidence>
<dbReference type="PROSITE" id="PS50965">
    <property type="entry name" value="NERD"/>
    <property type="match status" value="1"/>
</dbReference>
<organism evidence="2 3">
    <name type="scientific">Ureibacillus manganicus DSM 26584</name>
    <dbReference type="NCBI Taxonomy" id="1384049"/>
    <lineage>
        <taxon>Bacteria</taxon>
        <taxon>Bacillati</taxon>
        <taxon>Bacillota</taxon>
        <taxon>Bacilli</taxon>
        <taxon>Bacillales</taxon>
        <taxon>Caryophanaceae</taxon>
        <taxon>Ureibacillus</taxon>
    </lineage>
</organism>
<name>A0A0A3I6C0_9BACL</name>
<proteinExistence type="predicted"/>
<dbReference type="eggNOG" id="ENOG5032DHX">
    <property type="taxonomic scope" value="Bacteria"/>
</dbReference>
<dbReference type="OrthoDB" id="569879at2"/>
<accession>A0A0A3I6C0</accession>
<keyword evidence="3" id="KW-1185">Reference proteome</keyword>
<gene>
    <name evidence="2" type="ORF">CD29_02600</name>
</gene>
<evidence type="ECO:0000313" key="3">
    <source>
        <dbReference type="Proteomes" id="UP000030416"/>
    </source>
</evidence>
<protein>
    <recommendedName>
        <fullName evidence="1">NERD domain-containing protein</fullName>
    </recommendedName>
</protein>
<dbReference type="Proteomes" id="UP000030416">
    <property type="component" value="Unassembled WGS sequence"/>
</dbReference>
<dbReference type="AlphaFoldDB" id="A0A0A3I6C0"/>